<protein>
    <recommendedName>
        <fullName evidence="7">Gram-positive cocci surface proteins LPxTG domain-containing protein</fullName>
    </recommendedName>
</protein>
<evidence type="ECO:0000313" key="8">
    <source>
        <dbReference type="EMBL" id="PCS00041.1"/>
    </source>
</evidence>
<evidence type="ECO:0000256" key="3">
    <source>
        <dbReference type="ARBA" id="ARBA00022729"/>
    </source>
</evidence>
<evidence type="ECO:0000256" key="6">
    <source>
        <dbReference type="SAM" id="SignalP"/>
    </source>
</evidence>
<feature type="transmembrane region" description="Helical" evidence="5">
    <location>
        <begin position="154"/>
        <end position="175"/>
    </location>
</feature>
<evidence type="ECO:0000256" key="1">
    <source>
        <dbReference type="ARBA" id="ARBA00022512"/>
    </source>
</evidence>
<feature type="domain" description="Gram-positive cocci surface proteins LPxTG" evidence="7">
    <location>
        <begin position="147"/>
        <end position="182"/>
    </location>
</feature>
<dbReference type="PROSITE" id="PS50847">
    <property type="entry name" value="GRAM_POS_ANCHORING"/>
    <property type="match status" value="1"/>
</dbReference>
<reference evidence="9 10" key="2">
    <citation type="submission" date="2016-11" db="EMBL/GenBank/DDBJ databases">
        <authorList>
            <person name="Jaros S."/>
            <person name="Januszkiewicz K."/>
            <person name="Wedrychowicz H."/>
        </authorList>
    </citation>
    <scope>NUCLEOTIDE SEQUENCE [LARGE SCALE GENOMIC DNA]</scope>
    <source>
        <strain evidence="9 10">DSM 22330</strain>
    </source>
</reference>
<dbReference type="Proteomes" id="UP000218979">
    <property type="component" value="Unassembled WGS sequence"/>
</dbReference>
<keyword evidence="3 6" id="KW-0732">Signal</keyword>
<feature type="signal peptide" evidence="6">
    <location>
        <begin position="1"/>
        <end position="24"/>
    </location>
</feature>
<evidence type="ECO:0000256" key="2">
    <source>
        <dbReference type="ARBA" id="ARBA00022525"/>
    </source>
</evidence>
<keyword evidence="5" id="KW-0812">Transmembrane</keyword>
<dbReference type="Proteomes" id="UP000185655">
    <property type="component" value="Unassembled WGS sequence"/>
</dbReference>
<evidence type="ECO:0000256" key="5">
    <source>
        <dbReference type="SAM" id="Phobius"/>
    </source>
</evidence>
<reference evidence="8 11" key="1">
    <citation type="submission" date="2014-12" db="EMBL/GenBank/DDBJ databases">
        <title>Draft genome sequences of 10 type strains of Lactococcus.</title>
        <authorList>
            <person name="Sun Z."/>
            <person name="Zhong Z."/>
            <person name="Liu W."/>
            <person name="Zhang W."/>
            <person name="Zhang H."/>
        </authorList>
    </citation>
    <scope>NUCLEOTIDE SEQUENCE [LARGE SCALE GENOMIC DNA]</scope>
    <source>
        <strain evidence="8 11">DSM 22330</strain>
    </source>
</reference>
<dbReference type="InterPro" id="IPR019931">
    <property type="entry name" value="LPXTG_anchor"/>
</dbReference>
<evidence type="ECO:0000313" key="9">
    <source>
        <dbReference type="EMBL" id="SFZ75432.1"/>
    </source>
</evidence>
<keyword evidence="4" id="KW-0572">Peptidoglycan-anchor</keyword>
<dbReference type="EMBL" id="JXJT01000031">
    <property type="protein sequence ID" value="PCS00041.1"/>
    <property type="molecule type" value="Genomic_DNA"/>
</dbReference>
<proteinExistence type="predicted"/>
<keyword evidence="1" id="KW-0134">Cell wall</keyword>
<accession>A0A1K2HF33</accession>
<dbReference type="RefSeq" id="WP_031367067.1">
    <property type="nucleotide sequence ID" value="NZ_FPKS01000009.1"/>
</dbReference>
<keyword evidence="11" id="KW-1185">Reference proteome</keyword>
<sequence>MKTKASLLTIVAGLTLVTGTTAFAAENSVITAGEQQVIAAAEKAAGNHLTPRHTIQANNYMKTVDISDENAATIVKNINEIVTLVKSTGVKTGDVTSLDGLLKLLPGDVAGKVAALAAEIDKLTPGFTLEQLSSEAWLTDSTNKTILANTGANYTSSLVALSSLLIVAAGAAIVMSRNKKQA</sequence>
<evidence type="ECO:0000313" key="11">
    <source>
        <dbReference type="Proteomes" id="UP000218979"/>
    </source>
</evidence>
<evidence type="ECO:0000259" key="7">
    <source>
        <dbReference type="PROSITE" id="PS50847"/>
    </source>
</evidence>
<feature type="chain" id="PRO_5009678467" description="Gram-positive cocci surface proteins LPxTG domain-containing protein" evidence="6">
    <location>
        <begin position="25"/>
        <end position="182"/>
    </location>
</feature>
<keyword evidence="2" id="KW-0964">Secreted</keyword>
<evidence type="ECO:0000313" key="10">
    <source>
        <dbReference type="Proteomes" id="UP000185655"/>
    </source>
</evidence>
<keyword evidence="5" id="KW-0472">Membrane</keyword>
<dbReference type="EMBL" id="FPKS01000009">
    <property type="protein sequence ID" value="SFZ75432.1"/>
    <property type="molecule type" value="Genomic_DNA"/>
</dbReference>
<gene>
    <name evidence="8" type="ORF">RR45_GL001390</name>
    <name evidence="9" type="ORF">SAMN02746068_01554</name>
</gene>
<organism evidence="9 10">
    <name type="scientific">Pseudolactococcus chungangensis CAU 28 = DSM 22330</name>
    <dbReference type="NCBI Taxonomy" id="1122154"/>
    <lineage>
        <taxon>Bacteria</taxon>
        <taxon>Bacillati</taxon>
        <taxon>Bacillota</taxon>
        <taxon>Bacilli</taxon>
        <taxon>Lactobacillales</taxon>
        <taxon>Streptococcaceae</taxon>
        <taxon>Pseudolactococcus</taxon>
    </lineage>
</organism>
<evidence type="ECO:0000256" key="4">
    <source>
        <dbReference type="ARBA" id="ARBA00023088"/>
    </source>
</evidence>
<name>A0A1K2HF33_9LACT</name>
<keyword evidence="5" id="KW-1133">Transmembrane helix</keyword>
<dbReference type="AlphaFoldDB" id="A0A1K2HF33"/>
<dbReference type="STRING" id="1122154.SAMN02746068_01554"/>